<evidence type="ECO:0000313" key="3">
    <source>
        <dbReference type="Proteomes" id="UP001287356"/>
    </source>
</evidence>
<protein>
    <submittedName>
        <fullName evidence="2">Uncharacterized protein</fullName>
    </submittedName>
</protein>
<keyword evidence="1" id="KW-0812">Transmembrane</keyword>
<proteinExistence type="predicted"/>
<reference evidence="2" key="1">
    <citation type="journal article" date="2023" name="Mol. Phylogenet. Evol.">
        <title>Genome-scale phylogeny and comparative genomics of the fungal order Sordariales.</title>
        <authorList>
            <person name="Hensen N."/>
            <person name="Bonometti L."/>
            <person name="Westerberg I."/>
            <person name="Brannstrom I.O."/>
            <person name="Guillou S."/>
            <person name="Cros-Aarteil S."/>
            <person name="Calhoun S."/>
            <person name="Haridas S."/>
            <person name="Kuo A."/>
            <person name="Mondo S."/>
            <person name="Pangilinan J."/>
            <person name="Riley R."/>
            <person name="LaButti K."/>
            <person name="Andreopoulos B."/>
            <person name="Lipzen A."/>
            <person name="Chen C."/>
            <person name="Yan M."/>
            <person name="Daum C."/>
            <person name="Ng V."/>
            <person name="Clum A."/>
            <person name="Steindorff A."/>
            <person name="Ohm R.A."/>
            <person name="Martin F."/>
            <person name="Silar P."/>
            <person name="Natvig D.O."/>
            <person name="Lalanne C."/>
            <person name="Gautier V."/>
            <person name="Ament-Velasquez S.L."/>
            <person name="Kruys A."/>
            <person name="Hutchinson M.I."/>
            <person name="Powell A.J."/>
            <person name="Barry K."/>
            <person name="Miller A.N."/>
            <person name="Grigoriev I.V."/>
            <person name="Debuchy R."/>
            <person name="Gladieux P."/>
            <person name="Hiltunen Thoren M."/>
            <person name="Johannesson H."/>
        </authorList>
    </citation>
    <scope>NUCLEOTIDE SEQUENCE</scope>
    <source>
        <strain evidence="2">CBS 958.72</strain>
    </source>
</reference>
<dbReference type="Proteomes" id="UP001287356">
    <property type="component" value="Unassembled WGS sequence"/>
</dbReference>
<keyword evidence="1" id="KW-0472">Membrane</keyword>
<comment type="caution">
    <text evidence="2">The sequence shown here is derived from an EMBL/GenBank/DDBJ whole genome shotgun (WGS) entry which is preliminary data.</text>
</comment>
<dbReference type="EMBL" id="JAULSN010000002">
    <property type="protein sequence ID" value="KAK3379484.1"/>
    <property type="molecule type" value="Genomic_DNA"/>
</dbReference>
<keyword evidence="3" id="KW-1185">Reference proteome</keyword>
<dbReference type="AlphaFoldDB" id="A0AAE0NDL3"/>
<gene>
    <name evidence="2" type="ORF">B0T24DRAFT_158524</name>
</gene>
<reference evidence="2" key="2">
    <citation type="submission" date="2023-06" db="EMBL/GenBank/DDBJ databases">
        <authorList>
            <consortium name="Lawrence Berkeley National Laboratory"/>
            <person name="Haridas S."/>
            <person name="Hensen N."/>
            <person name="Bonometti L."/>
            <person name="Westerberg I."/>
            <person name="Brannstrom I.O."/>
            <person name="Guillou S."/>
            <person name="Cros-Aarteil S."/>
            <person name="Calhoun S."/>
            <person name="Kuo A."/>
            <person name="Mondo S."/>
            <person name="Pangilinan J."/>
            <person name="Riley R."/>
            <person name="Labutti K."/>
            <person name="Andreopoulos B."/>
            <person name="Lipzen A."/>
            <person name="Chen C."/>
            <person name="Yanf M."/>
            <person name="Daum C."/>
            <person name="Ng V."/>
            <person name="Clum A."/>
            <person name="Steindorff A."/>
            <person name="Ohm R."/>
            <person name="Martin F."/>
            <person name="Silar P."/>
            <person name="Natvig D."/>
            <person name="Lalanne C."/>
            <person name="Gautier V."/>
            <person name="Ament-Velasquez S.L."/>
            <person name="Kruys A."/>
            <person name="Hutchinson M.I."/>
            <person name="Powell A.J."/>
            <person name="Barry K."/>
            <person name="Miller A.N."/>
            <person name="Grigoriev I.V."/>
            <person name="Debuchy R."/>
            <person name="Gladieux P."/>
            <person name="Thoren M.H."/>
            <person name="Johannesson H."/>
        </authorList>
    </citation>
    <scope>NUCLEOTIDE SEQUENCE</scope>
    <source>
        <strain evidence="2">CBS 958.72</strain>
    </source>
</reference>
<feature type="transmembrane region" description="Helical" evidence="1">
    <location>
        <begin position="82"/>
        <end position="103"/>
    </location>
</feature>
<name>A0AAE0NDL3_9PEZI</name>
<evidence type="ECO:0000256" key="1">
    <source>
        <dbReference type="SAM" id="Phobius"/>
    </source>
</evidence>
<evidence type="ECO:0000313" key="2">
    <source>
        <dbReference type="EMBL" id="KAK3379484.1"/>
    </source>
</evidence>
<organism evidence="2 3">
    <name type="scientific">Lasiosphaeria ovina</name>
    <dbReference type="NCBI Taxonomy" id="92902"/>
    <lineage>
        <taxon>Eukaryota</taxon>
        <taxon>Fungi</taxon>
        <taxon>Dikarya</taxon>
        <taxon>Ascomycota</taxon>
        <taxon>Pezizomycotina</taxon>
        <taxon>Sordariomycetes</taxon>
        <taxon>Sordariomycetidae</taxon>
        <taxon>Sordariales</taxon>
        <taxon>Lasiosphaeriaceae</taxon>
        <taxon>Lasiosphaeria</taxon>
    </lineage>
</organism>
<accession>A0AAE0NDL3</accession>
<sequence>METMADGTDARPSGLSGLVLLPRGFTLLGRGAGSQAYTYARYPFRPAQAVALSRSKRAGRLGSEGGRPATEELETREDTSQAARLFCFMLGLAGAVLFLGASLRRNAMLCLIRLMMVEGSLNLTACSSVSWDLSASSMAQQHSMLIARLVNRGHHVLIMLACFSHGEGDCHWRDGLDIIS</sequence>
<keyword evidence="1" id="KW-1133">Transmembrane helix</keyword>